<evidence type="ECO:0000313" key="7">
    <source>
        <dbReference type="Proteomes" id="UP000826234"/>
    </source>
</evidence>
<sequence>MTLRGQTDGLAARLRCSLVLDSLGSNQIALQPDLDASWSLTLRGRTDWLTAQLRYFSVLDSLGSALTESLETYVLGCWKGALLPACEDPSLIEESACLQMRLKECGCEEPELALLKAMLTGSHLLTPQHVWSLAQGLNPVQPERAQNLIQEAVDKLGNYIGSASNGHVILVLDKHLQKLPWENIPCLRSHSVTRLPSLRFLLSYSLTKKYQEEAILNRGVNSTKTFYVLNPHGNLPGTEKIEPGWAGVVGQTPDPDQVPVALEERDLYIYAGHGAGARFVDSILKVDCRSVALLFGCSSAALAVQGNLEGTGAVLKFLMAGW</sequence>
<keyword evidence="7" id="KW-1185">Reference proteome</keyword>
<evidence type="ECO:0000256" key="2">
    <source>
        <dbReference type="ARBA" id="ARBA00012489"/>
    </source>
</evidence>
<gene>
    <name evidence="6" type="ORF">JD844_010780</name>
</gene>
<organism evidence="6 7">
    <name type="scientific">Phrynosoma platyrhinos</name>
    <name type="common">Desert horned lizard</name>
    <dbReference type="NCBI Taxonomy" id="52577"/>
    <lineage>
        <taxon>Eukaryota</taxon>
        <taxon>Metazoa</taxon>
        <taxon>Chordata</taxon>
        <taxon>Craniata</taxon>
        <taxon>Vertebrata</taxon>
        <taxon>Euteleostomi</taxon>
        <taxon>Lepidosauria</taxon>
        <taxon>Squamata</taxon>
        <taxon>Bifurcata</taxon>
        <taxon>Unidentata</taxon>
        <taxon>Episquamata</taxon>
        <taxon>Toxicofera</taxon>
        <taxon>Iguania</taxon>
        <taxon>Phrynosomatidae</taxon>
        <taxon>Phrynosomatinae</taxon>
        <taxon>Phrynosoma</taxon>
    </lineage>
</organism>
<name>A0ABQ7TIS5_PHRPL</name>
<comment type="catalytic activity">
    <reaction evidence="1">
        <text>All bonds known to be hydrolyzed by this endopeptidase have arginine in P1 and an acidic residue in P4. P6 is often occupied by an acidic residue or by a hydroxy-amino-acid residue, the phosphorylation of which enhances cleavage.</text>
        <dbReference type="EC" id="3.4.22.49"/>
    </reaction>
</comment>
<dbReference type="PANTHER" id="PTHR12792">
    <property type="entry name" value="EXTRA SPINDLE POLES 1-RELATED"/>
    <property type="match status" value="1"/>
</dbReference>
<protein>
    <recommendedName>
        <fullName evidence="2">separase</fullName>
        <ecNumber evidence="2">3.4.22.49</ecNumber>
    </recommendedName>
</protein>
<dbReference type="Pfam" id="PF03568">
    <property type="entry name" value="Separin_C"/>
    <property type="match status" value="1"/>
</dbReference>
<evidence type="ECO:0000256" key="3">
    <source>
        <dbReference type="ARBA" id="ARBA00022801"/>
    </source>
</evidence>
<dbReference type="InterPro" id="IPR005314">
    <property type="entry name" value="Peptidase_C50"/>
</dbReference>
<evidence type="ECO:0000259" key="5">
    <source>
        <dbReference type="PROSITE" id="PS51700"/>
    </source>
</evidence>
<dbReference type="EC" id="3.4.22.49" evidence="2"/>
<dbReference type="PANTHER" id="PTHR12792:SF0">
    <property type="entry name" value="SEPARIN"/>
    <property type="match status" value="1"/>
</dbReference>
<evidence type="ECO:0000256" key="1">
    <source>
        <dbReference type="ARBA" id="ARBA00000451"/>
    </source>
</evidence>
<keyword evidence="4" id="KW-0159">Chromosome partition</keyword>
<keyword evidence="3" id="KW-0378">Hydrolase</keyword>
<feature type="domain" description="Peptidase C50" evidence="5">
    <location>
        <begin position="209"/>
        <end position="308"/>
    </location>
</feature>
<dbReference type="EMBL" id="JAIPUX010000439">
    <property type="protein sequence ID" value="KAH0629033.1"/>
    <property type="molecule type" value="Genomic_DNA"/>
</dbReference>
<evidence type="ECO:0000256" key="4">
    <source>
        <dbReference type="ARBA" id="ARBA00022829"/>
    </source>
</evidence>
<reference evidence="6 7" key="1">
    <citation type="journal article" date="2022" name="Gigascience">
        <title>A chromosome-level genome assembly and annotation of the desert horned lizard, Phrynosoma platyrhinos, provides insight into chromosomal rearrangements among reptiles.</title>
        <authorList>
            <person name="Koochekian N."/>
            <person name="Ascanio A."/>
            <person name="Farleigh K."/>
            <person name="Card D.C."/>
            <person name="Schield D.R."/>
            <person name="Castoe T.A."/>
            <person name="Jezkova T."/>
        </authorList>
    </citation>
    <scope>NUCLEOTIDE SEQUENCE [LARGE SCALE GENOMIC DNA]</scope>
    <source>
        <strain evidence="6">NK-2021</strain>
    </source>
</reference>
<accession>A0ABQ7TIS5</accession>
<dbReference type="Proteomes" id="UP000826234">
    <property type="component" value="Unassembled WGS sequence"/>
</dbReference>
<dbReference type="PROSITE" id="PS51700">
    <property type="entry name" value="SEPARIN"/>
    <property type="match status" value="1"/>
</dbReference>
<evidence type="ECO:0000313" key="6">
    <source>
        <dbReference type="EMBL" id="KAH0629033.1"/>
    </source>
</evidence>
<dbReference type="InterPro" id="IPR030397">
    <property type="entry name" value="SEPARIN_core_dom"/>
</dbReference>
<comment type="caution">
    <text evidence="6">The sequence shown here is derived from an EMBL/GenBank/DDBJ whole genome shotgun (WGS) entry which is preliminary data.</text>
</comment>
<proteinExistence type="predicted"/>